<name>A0A853FAZ5_9BURK</name>
<evidence type="ECO:0000313" key="2">
    <source>
        <dbReference type="Proteomes" id="UP000580517"/>
    </source>
</evidence>
<comment type="caution">
    <text evidence="1">The sequence shown here is derived from an EMBL/GenBank/DDBJ whole genome shotgun (WGS) entry which is preliminary data.</text>
</comment>
<accession>A0A853FAZ5</accession>
<organism evidence="1 2">
    <name type="scientific">Allopusillimonas soli</name>
    <dbReference type="NCBI Taxonomy" id="659016"/>
    <lineage>
        <taxon>Bacteria</taxon>
        <taxon>Pseudomonadati</taxon>
        <taxon>Pseudomonadota</taxon>
        <taxon>Betaproteobacteria</taxon>
        <taxon>Burkholderiales</taxon>
        <taxon>Alcaligenaceae</taxon>
        <taxon>Allopusillimonas</taxon>
    </lineage>
</organism>
<dbReference type="RefSeq" id="WP_129967685.1">
    <property type="nucleotide sequence ID" value="NZ_JACCEW010000001.1"/>
</dbReference>
<protein>
    <submittedName>
        <fullName evidence="1">DUF2783 domain-containing protein</fullName>
    </submittedName>
</protein>
<dbReference type="Proteomes" id="UP000580517">
    <property type="component" value="Unassembled WGS sequence"/>
</dbReference>
<sequence>MSQLNTQSAFANPDDFYEQLIEAHRDLSTDQSHAMNAALVLLLSNHIGDPDIISQALSHARAAVQNDGSTSKQDAKP</sequence>
<dbReference type="Pfam" id="PF10932">
    <property type="entry name" value="DUF2783"/>
    <property type="match status" value="1"/>
</dbReference>
<dbReference type="InterPro" id="IPR021233">
    <property type="entry name" value="DUF2783"/>
</dbReference>
<gene>
    <name evidence="1" type="ORF">H0A68_02465</name>
</gene>
<dbReference type="AlphaFoldDB" id="A0A853FAZ5"/>
<proteinExistence type="predicted"/>
<evidence type="ECO:0000313" key="1">
    <source>
        <dbReference type="EMBL" id="NYT35721.1"/>
    </source>
</evidence>
<dbReference type="EMBL" id="JACCEW010000001">
    <property type="protein sequence ID" value="NYT35721.1"/>
    <property type="molecule type" value="Genomic_DNA"/>
</dbReference>
<dbReference type="OrthoDB" id="6460891at2"/>
<keyword evidence="2" id="KW-1185">Reference proteome</keyword>
<reference evidence="1 2" key="1">
    <citation type="submission" date="2020-07" db="EMBL/GenBank/DDBJ databases">
        <title>Taxonomic revisions and descriptions of new bacterial species based on genomic comparisons in the high-G+C-content subgroup of the family Alcaligenaceae.</title>
        <authorList>
            <person name="Szabo A."/>
            <person name="Felfoldi T."/>
        </authorList>
    </citation>
    <scope>NUCLEOTIDE SEQUENCE [LARGE SCALE GENOMIC DNA]</scope>
    <source>
        <strain evidence="1 2">DSM 25264</strain>
    </source>
</reference>